<evidence type="ECO:0000313" key="16">
    <source>
        <dbReference type="Proteomes" id="UP000642920"/>
    </source>
</evidence>
<dbReference type="RefSeq" id="WP_201921155.1">
    <property type="nucleotide sequence ID" value="NZ_JAERQG010000002.1"/>
</dbReference>
<dbReference type="EC" id="2.4.99.28" evidence="10"/>
<keyword evidence="6" id="KW-0328">Glycosyltransferase</keyword>
<dbReference type="EMBL" id="JAERQG010000002">
    <property type="protein sequence ID" value="MBL0765819.1"/>
    <property type="molecule type" value="Genomic_DNA"/>
</dbReference>
<protein>
    <recommendedName>
        <fullName evidence="10">peptidoglycan glycosyltransferase</fullName>
        <ecNumber evidence="10">2.4.99.28</ecNumber>
    </recommendedName>
</protein>
<dbReference type="GO" id="GO:0006508">
    <property type="term" value="P:proteolysis"/>
    <property type="evidence" value="ECO:0007669"/>
    <property type="project" value="UniProtKB-KW"/>
</dbReference>
<dbReference type="Pfam" id="PF00912">
    <property type="entry name" value="Transgly"/>
    <property type="match status" value="1"/>
</dbReference>
<dbReference type="PANTHER" id="PTHR32282:SF15">
    <property type="entry name" value="PENICILLIN-BINDING PROTEIN 1C"/>
    <property type="match status" value="1"/>
</dbReference>
<evidence type="ECO:0000256" key="6">
    <source>
        <dbReference type="ARBA" id="ARBA00022676"/>
    </source>
</evidence>
<evidence type="ECO:0000256" key="2">
    <source>
        <dbReference type="ARBA" id="ARBA00007090"/>
    </source>
</evidence>
<evidence type="ECO:0000256" key="7">
    <source>
        <dbReference type="ARBA" id="ARBA00022679"/>
    </source>
</evidence>
<dbReference type="GO" id="GO:0004180">
    <property type="term" value="F:carboxypeptidase activity"/>
    <property type="evidence" value="ECO:0007669"/>
    <property type="project" value="UniProtKB-KW"/>
</dbReference>
<dbReference type="Proteomes" id="UP000642920">
    <property type="component" value="Unassembled WGS sequence"/>
</dbReference>
<evidence type="ECO:0000259" key="13">
    <source>
        <dbReference type="Pfam" id="PF00912"/>
    </source>
</evidence>
<keyword evidence="5" id="KW-0645">Protease</keyword>
<dbReference type="InterPro" id="IPR001460">
    <property type="entry name" value="PCN-bd_Tpept"/>
</dbReference>
<dbReference type="PANTHER" id="PTHR32282">
    <property type="entry name" value="BINDING PROTEIN TRANSPEPTIDASE, PUTATIVE-RELATED"/>
    <property type="match status" value="1"/>
</dbReference>
<evidence type="ECO:0000313" key="15">
    <source>
        <dbReference type="EMBL" id="MBL0765819.1"/>
    </source>
</evidence>
<dbReference type="InterPro" id="IPR009647">
    <property type="entry name" value="PBP_C"/>
</dbReference>
<feature type="domain" description="Penicillin-binding C-terminal" evidence="14">
    <location>
        <begin position="659"/>
        <end position="744"/>
    </location>
</feature>
<dbReference type="InterPro" id="IPR050396">
    <property type="entry name" value="Glycosyltr_51/Transpeptidase"/>
</dbReference>
<dbReference type="AlphaFoldDB" id="A0A937AHU5"/>
<keyword evidence="16" id="KW-1185">Reference proteome</keyword>
<evidence type="ECO:0000256" key="5">
    <source>
        <dbReference type="ARBA" id="ARBA00022670"/>
    </source>
</evidence>
<dbReference type="InterPro" id="IPR011815">
    <property type="entry name" value="PBP_1c"/>
</dbReference>
<dbReference type="InterPro" id="IPR023346">
    <property type="entry name" value="Lysozyme-like_dom_sf"/>
</dbReference>
<evidence type="ECO:0000259" key="12">
    <source>
        <dbReference type="Pfam" id="PF00905"/>
    </source>
</evidence>
<evidence type="ECO:0000256" key="1">
    <source>
        <dbReference type="ARBA" id="ARBA00004752"/>
    </source>
</evidence>
<sequence>MLLFWPLPKRIVNRPLSTVLLAEDGQLLGAVLAADEQWRFPEVDSLPYRYKKALITFEDAYFYQHPGINPIALAKAFWANIKAGKVVRGGSSLSMQLARMAYDNQPRTIIQKLKEMVMALRLEAQLSKEEILKLYTTYAPFGSNIEGIQAASYRYFGRAPHALSWAEAALLAVLPNQPAMLFPGSNNDQLIEKRNRLLSKLLAEAIIDSTSYQLAIIEDIPEEQISFPKQTQHLLYNRHQHASGKIHHSTINERLQNRAGDLLNQYVQKLKANQIHNAAALIVDWQKQEVKAYIGNANSGASHGEDVDIIRSVRSPGSLLKPILYANALNEGLISPKQLLTDIPIFYEGFSPKNFDHQYYGAVKADDALARSLNIPFVNLLRDFGVAPFYDRLKSMGFENLKNDPSHYGLSLILGGAEISPWEIAYMYMQIARGASENTINEDVQLSINQKLKSSELNISSGASWLTLQAMKELQRPGEEFGWERFTSSQEIAWKTGTSFGFRDAWAVGINQRYLAVVWTGNADGEGRPGLVGVRTAAPLLFQLMDLVADDGAQDFHMPLKALKSTKLCAESGYLATQACEAINYAYINNSKKLLKTCPYHERLFLNESEQYRVNASCYPMYKAKERSYLVLPPAVAYFYKPHHANFKEIPKWLPDCQSASQPMEMIYPRNFTNIFIPRELDGKEGSAIFELAHQNKAAKVFWYVDGDYVGQTEETHQIAIQSSIGSHEMYVVDESGNYLSVAFNVIKR</sequence>
<evidence type="ECO:0000256" key="8">
    <source>
        <dbReference type="ARBA" id="ARBA00022801"/>
    </source>
</evidence>
<dbReference type="GO" id="GO:0030288">
    <property type="term" value="C:outer membrane-bounded periplasmic space"/>
    <property type="evidence" value="ECO:0007669"/>
    <property type="project" value="TreeGrafter"/>
</dbReference>
<organism evidence="15 16">
    <name type="scientific">Marivirga atlantica</name>
    <dbReference type="NCBI Taxonomy" id="1548457"/>
    <lineage>
        <taxon>Bacteria</taxon>
        <taxon>Pseudomonadati</taxon>
        <taxon>Bacteroidota</taxon>
        <taxon>Cytophagia</taxon>
        <taxon>Cytophagales</taxon>
        <taxon>Marivirgaceae</taxon>
        <taxon>Marivirga</taxon>
    </lineage>
</organism>
<evidence type="ECO:0000256" key="11">
    <source>
        <dbReference type="ARBA" id="ARBA00049902"/>
    </source>
</evidence>
<dbReference type="NCBIfam" id="TIGR02073">
    <property type="entry name" value="PBP_1c"/>
    <property type="match status" value="1"/>
</dbReference>
<accession>A0A937AHU5</accession>
<dbReference type="InterPro" id="IPR036950">
    <property type="entry name" value="PBP_transglycosylase"/>
</dbReference>
<dbReference type="Gene3D" id="3.40.710.10">
    <property type="entry name" value="DD-peptidase/beta-lactamase superfamily"/>
    <property type="match status" value="1"/>
</dbReference>
<keyword evidence="9" id="KW-0511">Multifunctional enzyme</keyword>
<dbReference type="Gene3D" id="1.10.3810.10">
    <property type="entry name" value="Biosynthetic peptidoglycan transglycosylase-like"/>
    <property type="match status" value="1"/>
</dbReference>
<dbReference type="SUPFAM" id="SSF56601">
    <property type="entry name" value="beta-lactamase/transpeptidase-like"/>
    <property type="match status" value="1"/>
</dbReference>
<comment type="caution">
    <text evidence="15">The sequence shown here is derived from an EMBL/GenBank/DDBJ whole genome shotgun (WGS) entry which is preliminary data.</text>
</comment>
<keyword evidence="4" id="KW-0121">Carboxypeptidase</keyword>
<keyword evidence="7" id="KW-0808">Transferase</keyword>
<feature type="domain" description="Glycosyl transferase family 51" evidence="13">
    <location>
        <begin position="27"/>
        <end position="200"/>
    </location>
</feature>
<comment type="pathway">
    <text evidence="1">Cell wall biogenesis; peptidoglycan biosynthesis.</text>
</comment>
<keyword evidence="8" id="KW-0378">Hydrolase</keyword>
<evidence type="ECO:0000256" key="10">
    <source>
        <dbReference type="ARBA" id="ARBA00044770"/>
    </source>
</evidence>
<dbReference type="Pfam" id="PF06832">
    <property type="entry name" value="BiPBP_C"/>
    <property type="match status" value="1"/>
</dbReference>
<evidence type="ECO:0000256" key="3">
    <source>
        <dbReference type="ARBA" id="ARBA00007739"/>
    </source>
</evidence>
<dbReference type="GO" id="GO:0008955">
    <property type="term" value="F:peptidoglycan glycosyltransferase activity"/>
    <property type="evidence" value="ECO:0007669"/>
    <property type="project" value="UniProtKB-EC"/>
</dbReference>
<dbReference type="GO" id="GO:0009252">
    <property type="term" value="P:peptidoglycan biosynthetic process"/>
    <property type="evidence" value="ECO:0007669"/>
    <property type="project" value="InterPro"/>
</dbReference>
<name>A0A937AHU5_9BACT</name>
<dbReference type="InterPro" id="IPR001264">
    <property type="entry name" value="Glyco_trans_51"/>
</dbReference>
<reference evidence="15" key="1">
    <citation type="submission" date="2021-01" db="EMBL/GenBank/DDBJ databases">
        <title>Marivirga sp. nov., isolated from intertidal surface sediments.</title>
        <authorList>
            <person name="Zhang M."/>
        </authorList>
    </citation>
    <scope>NUCLEOTIDE SEQUENCE</scope>
    <source>
        <strain evidence="15">SM1354</strain>
    </source>
</reference>
<comment type="catalytic activity">
    <reaction evidence="11">
        <text>[GlcNAc-(1-&gt;4)-Mur2Ac(oyl-L-Ala-gamma-D-Glu-L-Lys-D-Ala-D-Ala)](n)-di-trans,octa-cis-undecaprenyl diphosphate + beta-D-GlcNAc-(1-&gt;4)-Mur2Ac(oyl-L-Ala-gamma-D-Glu-L-Lys-D-Ala-D-Ala)-di-trans,octa-cis-undecaprenyl diphosphate = [GlcNAc-(1-&gt;4)-Mur2Ac(oyl-L-Ala-gamma-D-Glu-L-Lys-D-Ala-D-Ala)](n+1)-di-trans,octa-cis-undecaprenyl diphosphate + di-trans,octa-cis-undecaprenyl diphosphate + H(+)</text>
        <dbReference type="Rhea" id="RHEA:23708"/>
        <dbReference type="Rhea" id="RHEA-COMP:9602"/>
        <dbReference type="Rhea" id="RHEA-COMP:9603"/>
        <dbReference type="ChEBI" id="CHEBI:15378"/>
        <dbReference type="ChEBI" id="CHEBI:58405"/>
        <dbReference type="ChEBI" id="CHEBI:60033"/>
        <dbReference type="ChEBI" id="CHEBI:78435"/>
        <dbReference type="EC" id="2.4.99.28"/>
    </reaction>
</comment>
<dbReference type="SUPFAM" id="SSF53955">
    <property type="entry name" value="Lysozyme-like"/>
    <property type="match status" value="1"/>
</dbReference>
<proteinExistence type="inferred from homology"/>
<evidence type="ECO:0000259" key="14">
    <source>
        <dbReference type="Pfam" id="PF06832"/>
    </source>
</evidence>
<comment type="similarity">
    <text evidence="2">In the C-terminal section; belongs to the transpeptidase family.</text>
</comment>
<dbReference type="GO" id="GO:0008658">
    <property type="term" value="F:penicillin binding"/>
    <property type="evidence" value="ECO:0007669"/>
    <property type="project" value="InterPro"/>
</dbReference>
<evidence type="ECO:0000256" key="4">
    <source>
        <dbReference type="ARBA" id="ARBA00022645"/>
    </source>
</evidence>
<dbReference type="Pfam" id="PF00905">
    <property type="entry name" value="Transpeptidase"/>
    <property type="match status" value="1"/>
</dbReference>
<dbReference type="InterPro" id="IPR012338">
    <property type="entry name" value="Beta-lactam/transpept-like"/>
</dbReference>
<evidence type="ECO:0000256" key="9">
    <source>
        <dbReference type="ARBA" id="ARBA00023268"/>
    </source>
</evidence>
<comment type="similarity">
    <text evidence="3">In the N-terminal section; belongs to the glycosyltransferase 51 family.</text>
</comment>
<gene>
    <name evidence="15" type="primary">pbpC</name>
    <name evidence="15" type="ORF">JKP34_11195</name>
</gene>
<feature type="domain" description="Penicillin-binding protein transpeptidase" evidence="12">
    <location>
        <begin position="279"/>
        <end position="503"/>
    </location>
</feature>